<keyword evidence="1" id="KW-1133">Transmembrane helix</keyword>
<gene>
    <name evidence="2" type="ORF">QTL97_02580</name>
</gene>
<dbReference type="AlphaFoldDB" id="A0AAW9A9G3"/>
<reference evidence="2 3" key="1">
    <citation type="submission" date="2023-06" db="EMBL/GenBank/DDBJ databases">
        <title>Sporosarcina sp. nov., isolated from Korean traditional fermented seafood 'Jeotgal'.</title>
        <authorList>
            <person name="Yang A.I."/>
            <person name="Shin N.-R."/>
        </authorList>
    </citation>
    <scope>NUCLEOTIDE SEQUENCE [LARGE SCALE GENOMIC DNA]</scope>
    <source>
        <strain evidence="2 3">KCTC43456</strain>
    </source>
</reference>
<feature type="transmembrane region" description="Helical" evidence="1">
    <location>
        <begin position="104"/>
        <end position="123"/>
    </location>
</feature>
<feature type="transmembrane region" description="Helical" evidence="1">
    <location>
        <begin position="66"/>
        <end position="84"/>
    </location>
</feature>
<dbReference type="InterPro" id="IPR024515">
    <property type="entry name" value="DUF3397"/>
</dbReference>
<evidence type="ECO:0000313" key="2">
    <source>
        <dbReference type="EMBL" id="MDW0115826.1"/>
    </source>
</evidence>
<name>A0AAW9A9G3_9BACL</name>
<evidence type="ECO:0000313" key="3">
    <source>
        <dbReference type="Proteomes" id="UP001271648"/>
    </source>
</evidence>
<evidence type="ECO:0000256" key="1">
    <source>
        <dbReference type="SAM" id="Phobius"/>
    </source>
</evidence>
<sequence>MIHGIISVLIGIVIVCPFLVTIVFLVTMRKMGKAPARVLGQAADWTTPFLFLAVYISASAIFGDGVGYYIVGIAIFIAILQAVIERMKVKEFIISRFLQKTWRLYFLVLGLSYLVLIVTGIIFKVSEYVK</sequence>
<keyword evidence="1" id="KW-0812">Transmembrane</keyword>
<dbReference type="EMBL" id="JAUBDJ010000001">
    <property type="protein sequence ID" value="MDW0115826.1"/>
    <property type="molecule type" value="Genomic_DNA"/>
</dbReference>
<comment type="caution">
    <text evidence="2">The sequence shown here is derived from an EMBL/GenBank/DDBJ whole genome shotgun (WGS) entry which is preliminary data.</text>
</comment>
<accession>A0AAW9A9G3</accession>
<feature type="transmembrane region" description="Helical" evidence="1">
    <location>
        <begin position="38"/>
        <end position="60"/>
    </location>
</feature>
<proteinExistence type="predicted"/>
<organism evidence="2 3">
    <name type="scientific">Sporosarcina thermotolerans</name>
    <dbReference type="NCBI Taxonomy" id="633404"/>
    <lineage>
        <taxon>Bacteria</taxon>
        <taxon>Bacillati</taxon>
        <taxon>Bacillota</taxon>
        <taxon>Bacilli</taxon>
        <taxon>Bacillales</taxon>
        <taxon>Caryophanaceae</taxon>
        <taxon>Sporosarcina</taxon>
    </lineage>
</organism>
<keyword evidence="3" id="KW-1185">Reference proteome</keyword>
<keyword evidence="1" id="KW-0472">Membrane</keyword>
<protein>
    <submittedName>
        <fullName evidence="2">DUF3397 domain-containing protein</fullName>
    </submittedName>
</protein>
<dbReference type="Proteomes" id="UP001271648">
    <property type="component" value="Unassembled WGS sequence"/>
</dbReference>
<dbReference type="Pfam" id="PF11877">
    <property type="entry name" value="DUF3397"/>
    <property type="match status" value="1"/>
</dbReference>
<dbReference type="RefSeq" id="WP_317940142.1">
    <property type="nucleotide sequence ID" value="NZ_JAUBDJ010000001.1"/>
</dbReference>
<feature type="transmembrane region" description="Helical" evidence="1">
    <location>
        <begin position="6"/>
        <end position="26"/>
    </location>
</feature>